<keyword evidence="5" id="KW-1185">Reference proteome</keyword>
<dbReference type="NCBIfam" id="TIGR04183">
    <property type="entry name" value="Por_Secre_tail"/>
    <property type="match status" value="1"/>
</dbReference>
<evidence type="ECO:0000313" key="5">
    <source>
        <dbReference type="Proteomes" id="UP000324611"/>
    </source>
</evidence>
<dbReference type="InterPro" id="IPR044023">
    <property type="entry name" value="Ig_7"/>
</dbReference>
<proteinExistence type="predicted"/>
<feature type="domain" description="Ig-like" evidence="3">
    <location>
        <begin position="274"/>
        <end position="357"/>
    </location>
</feature>
<evidence type="ECO:0000313" key="4">
    <source>
        <dbReference type="EMBL" id="KAA2242438.1"/>
    </source>
</evidence>
<comment type="caution">
    <text evidence="4">The sequence shown here is derived from an EMBL/GenBank/DDBJ whole genome shotgun (WGS) entry which is preliminary data.</text>
</comment>
<dbReference type="RefSeq" id="WP_149837310.1">
    <property type="nucleotide sequence ID" value="NZ_VUOC01000002.1"/>
</dbReference>
<reference evidence="4 5" key="1">
    <citation type="submission" date="2019-09" db="EMBL/GenBank/DDBJ databases">
        <title>Chitinophaga ginsengihumi sp. nov., isolated from soil of ginseng rhizosphere.</title>
        <authorList>
            <person name="Lee J."/>
        </authorList>
    </citation>
    <scope>NUCLEOTIDE SEQUENCE [LARGE SCALE GENOMIC DNA]</scope>
    <source>
        <strain evidence="4 5">BN140078</strain>
    </source>
</reference>
<sequence length="542" mass="57539">MRKHYPFLSISWLAIIVCSLLTQQSHAQQTYANSQSNGTSGLCFLCSVSNAGNSVNTNLTDYAQFNISGSLGTVTIYQNLVFPAAATRDCDSLVIGIGVSNNPGTNPYGPVTVQTYLGNTSNNDAQPVSDAILRPLQGYGKAEIVLKPQQRFDRVRVTLNSGGGLTSLRVYYAYRKGGVAMPDITTPQSPVCGSTALQVNNYTPGLQYHVRMLYSNANGVLLDTSYQVTSGDSLPVPANRTTDSVQVIAHVQAIDPTGGCGSDSTEISFTLGAPSQPALVDISQPNACAGSPVTLHAYTASASAANMVWYDTPSGGQPLYTGDYLTVNPEVTTTYYVSAQTQCESLLRTAAQVLVSPRPPAPTLLVADTITMVRFTNLTLSAAAPDSGIIQWYRSDTATTPQATGNSYTFTALTAGTLYFYAGVEANGCISLRKQIVVIVTPVAAPVAKSSPVTAPAAHTLQQAPVQMALSIYPNPAHGTIRFNGAKDFSGSRVRVIDGNGREVQAAVLQKNGFELKPGLKGMYIIQVMDKERQYTGKVLVQ</sequence>
<organism evidence="4 5">
    <name type="scientific">Chitinophaga agrisoli</name>
    <dbReference type="NCBI Taxonomy" id="2607653"/>
    <lineage>
        <taxon>Bacteria</taxon>
        <taxon>Pseudomonadati</taxon>
        <taxon>Bacteroidota</taxon>
        <taxon>Chitinophagia</taxon>
        <taxon>Chitinophagales</taxon>
        <taxon>Chitinophagaceae</taxon>
        <taxon>Chitinophaga</taxon>
    </lineage>
</organism>
<feature type="domain" description="Secretion system C-terminal sorting" evidence="2">
    <location>
        <begin position="472"/>
        <end position="541"/>
    </location>
</feature>
<dbReference type="Proteomes" id="UP000324611">
    <property type="component" value="Unassembled WGS sequence"/>
</dbReference>
<protein>
    <submittedName>
        <fullName evidence="4">T9SS type A sorting domain-containing protein</fullName>
    </submittedName>
</protein>
<evidence type="ECO:0000259" key="2">
    <source>
        <dbReference type="Pfam" id="PF18962"/>
    </source>
</evidence>
<evidence type="ECO:0000256" key="1">
    <source>
        <dbReference type="SAM" id="SignalP"/>
    </source>
</evidence>
<dbReference type="InterPro" id="IPR026444">
    <property type="entry name" value="Secre_tail"/>
</dbReference>
<dbReference type="Pfam" id="PF19081">
    <property type="entry name" value="Ig_7"/>
    <property type="match status" value="2"/>
</dbReference>
<gene>
    <name evidence="4" type="ORF">F0L74_07790</name>
</gene>
<feature type="signal peptide" evidence="1">
    <location>
        <begin position="1"/>
        <end position="27"/>
    </location>
</feature>
<feature type="domain" description="Ig-like" evidence="3">
    <location>
        <begin position="359"/>
        <end position="442"/>
    </location>
</feature>
<dbReference type="EMBL" id="VUOC01000002">
    <property type="protein sequence ID" value="KAA2242438.1"/>
    <property type="molecule type" value="Genomic_DNA"/>
</dbReference>
<dbReference type="AlphaFoldDB" id="A0A5B2VUY5"/>
<evidence type="ECO:0000259" key="3">
    <source>
        <dbReference type="Pfam" id="PF19081"/>
    </source>
</evidence>
<reference evidence="4 5" key="2">
    <citation type="submission" date="2019-09" db="EMBL/GenBank/DDBJ databases">
        <authorList>
            <person name="Jin C."/>
        </authorList>
    </citation>
    <scope>NUCLEOTIDE SEQUENCE [LARGE SCALE GENOMIC DNA]</scope>
    <source>
        <strain evidence="4 5">BN140078</strain>
    </source>
</reference>
<accession>A0A5B2VUY5</accession>
<name>A0A5B2VUY5_9BACT</name>
<keyword evidence="1" id="KW-0732">Signal</keyword>
<feature type="chain" id="PRO_5023124850" evidence="1">
    <location>
        <begin position="28"/>
        <end position="542"/>
    </location>
</feature>
<dbReference type="Pfam" id="PF18962">
    <property type="entry name" value="Por_Secre_tail"/>
    <property type="match status" value="1"/>
</dbReference>